<dbReference type="Proteomes" id="UP001629235">
    <property type="component" value="Unassembled WGS sequence"/>
</dbReference>
<keyword evidence="2" id="KW-1185">Reference proteome</keyword>
<evidence type="ECO:0000313" key="2">
    <source>
        <dbReference type="Proteomes" id="UP001629235"/>
    </source>
</evidence>
<protein>
    <submittedName>
        <fullName evidence="1">Uncharacterized protein</fullName>
    </submittedName>
</protein>
<gene>
    <name evidence="1" type="ORF">PQR01_16985</name>
</gene>
<dbReference type="EMBL" id="JAQQDW010000031">
    <property type="protein sequence ID" value="MFM0105133.1"/>
    <property type="molecule type" value="Genomic_DNA"/>
</dbReference>
<accession>A0ACC7NEU5</accession>
<organism evidence="1 2">
    <name type="scientific">Paraburkholderia rhynchosiae</name>
    <dbReference type="NCBI Taxonomy" id="487049"/>
    <lineage>
        <taxon>Bacteria</taxon>
        <taxon>Pseudomonadati</taxon>
        <taxon>Pseudomonadota</taxon>
        <taxon>Betaproteobacteria</taxon>
        <taxon>Burkholderiales</taxon>
        <taxon>Burkholderiaceae</taxon>
        <taxon>Paraburkholderia</taxon>
    </lineage>
</organism>
<name>A0ACC7NEU5_9BURK</name>
<comment type="caution">
    <text evidence="1">The sequence shown here is derived from an EMBL/GenBank/DDBJ whole genome shotgun (WGS) entry which is preliminary data.</text>
</comment>
<evidence type="ECO:0000313" key="1">
    <source>
        <dbReference type="EMBL" id="MFM0105133.1"/>
    </source>
</evidence>
<proteinExistence type="predicted"/>
<reference evidence="1 2" key="1">
    <citation type="journal article" date="2024" name="Chem. Sci.">
        <title>Discovery of megapolipeptins by genome mining of a Burkholderiales bacteria collection.</title>
        <authorList>
            <person name="Paulo B.S."/>
            <person name="Recchia M.J.J."/>
            <person name="Lee S."/>
            <person name="Fergusson C.H."/>
            <person name="Romanowski S.B."/>
            <person name="Hernandez A."/>
            <person name="Krull N."/>
            <person name="Liu D.Y."/>
            <person name="Cavanagh H."/>
            <person name="Bos A."/>
            <person name="Gray C.A."/>
            <person name="Murphy B.T."/>
            <person name="Linington R.G."/>
            <person name="Eustaquio A.S."/>
        </authorList>
    </citation>
    <scope>NUCLEOTIDE SEQUENCE [LARGE SCALE GENOMIC DNA]</scope>
    <source>
        <strain evidence="1 2">RL18-126-BIB-B</strain>
    </source>
</reference>
<sequence length="98" mass="11019">MIEPVYQKQSIRRRGLEVRDIRFTQALFAGFHARRTAFASFISRVNAAVHAGFRYHPENVAHAARLSGACRTADGNRPARLSPIAVPLAEARRHPRQT</sequence>